<dbReference type="Pfam" id="PF04542">
    <property type="entry name" value="Sigma70_r2"/>
    <property type="match status" value="1"/>
</dbReference>
<dbReference type="InterPro" id="IPR013324">
    <property type="entry name" value="RNA_pol_sigma_r3/r4-like"/>
</dbReference>
<dbReference type="AlphaFoldDB" id="A0A5S4F2X6"/>
<dbReference type="InterPro" id="IPR013325">
    <property type="entry name" value="RNA_pol_sigma_r2"/>
</dbReference>
<organism evidence="8 9">
    <name type="scientific">Nonomuraea turkmeniaca</name>
    <dbReference type="NCBI Taxonomy" id="103838"/>
    <lineage>
        <taxon>Bacteria</taxon>
        <taxon>Bacillati</taxon>
        <taxon>Actinomycetota</taxon>
        <taxon>Actinomycetes</taxon>
        <taxon>Streptosporangiales</taxon>
        <taxon>Streptosporangiaceae</taxon>
        <taxon>Nonomuraea</taxon>
    </lineage>
</organism>
<comment type="caution">
    <text evidence="8">The sequence shown here is derived from an EMBL/GenBank/DDBJ whole genome shotgun (WGS) entry which is preliminary data.</text>
</comment>
<proteinExistence type="inferred from homology"/>
<dbReference type="CDD" id="cd06171">
    <property type="entry name" value="Sigma70_r4"/>
    <property type="match status" value="1"/>
</dbReference>
<dbReference type="GO" id="GO:0003677">
    <property type="term" value="F:DNA binding"/>
    <property type="evidence" value="ECO:0007669"/>
    <property type="project" value="UniProtKB-KW"/>
</dbReference>
<evidence type="ECO:0000256" key="3">
    <source>
        <dbReference type="ARBA" id="ARBA00023082"/>
    </source>
</evidence>
<reference evidence="8 9" key="1">
    <citation type="submission" date="2019-05" db="EMBL/GenBank/DDBJ databases">
        <title>Draft genome sequence of Nonomuraea turkmeniaca DSM 43926.</title>
        <authorList>
            <person name="Saricaoglu S."/>
            <person name="Isik K."/>
        </authorList>
    </citation>
    <scope>NUCLEOTIDE SEQUENCE [LARGE SCALE GENOMIC DNA]</scope>
    <source>
        <strain evidence="8 9">DSM 43926</strain>
    </source>
</reference>
<dbReference type="Proteomes" id="UP000309128">
    <property type="component" value="Unassembled WGS sequence"/>
</dbReference>
<evidence type="ECO:0000313" key="9">
    <source>
        <dbReference type="Proteomes" id="UP000309128"/>
    </source>
</evidence>
<dbReference type="OrthoDB" id="9780326at2"/>
<dbReference type="InterPro" id="IPR007627">
    <property type="entry name" value="RNA_pol_sigma70_r2"/>
</dbReference>
<evidence type="ECO:0000256" key="5">
    <source>
        <dbReference type="ARBA" id="ARBA00023163"/>
    </source>
</evidence>
<evidence type="ECO:0000256" key="1">
    <source>
        <dbReference type="ARBA" id="ARBA00010641"/>
    </source>
</evidence>
<evidence type="ECO:0000256" key="4">
    <source>
        <dbReference type="ARBA" id="ARBA00023125"/>
    </source>
</evidence>
<dbReference type="Gene3D" id="1.10.10.10">
    <property type="entry name" value="Winged helix-like DNA-binding domain superfamily/Winged helix DNA-binding domain"/>
    <property type="match status" value="1"/>
</dbReference>
<keyword evidence="4" id="KW-0238">DNA-binding</keyword>
<dbReference type="PANTHER" id="PTHR43133">
    <property type="entry name" value="RNA POLYMERASE ECF-TYPE SIGMA FACTO"/>
    <property type="match status" value="1"/>
</dbReference>
<keyword evidence="3" id="KW-0731">Sigma factor</keyword>
<comment type="similarity">
    <text evidence="1">Belongs to the sigma-70 factor family. ECF subfamily.</text>
</comment>
<keyword evidence="5" id="KW-0804">Transcription</keyword>
<dbReference type="RefSeq" id="WP_138671817.1">
    <property type="nucleotide sequence ID" value="NZ_VCKY01000194.1"/>
</dbReference>
<dbReference type="EMBL" id="VCKY01000194">
    <property type="protein sequence ID" value="TMR10359.1"/>
    <property type="molecule type" value="Genomic_DNA"/>
</dbReference>
<dbReference type="SUPFAM" id="SSF88946">
    <property type="entry name" value="Sigma2 domain of RNA polymerase sigma factors"/>
    <property type="match status" value="1"/>
</dbReference>
<feature type="domain" description="RNA polymerase sigma-70 region 2" evidence="6">
    <location>
        <begin position="36"/>
        <end position="102"/>
    </location>
</feature>
<sequence>MNSPPETPSAAERPAVTDAELLTAHINGDPHAFSEIVKRHRDRMWAVALRTLGDPDEAADAVQDAFVSAYRKAATFRGEAAVTTWLHRIVVNACLDRMRRKSVRPVADDELIEAAERETPMPDQTVEREVSMEVSAALKLLPADQRAALVLVDMMGYSVEDAAQVLEVPSGTVKSRCARGRAKLAPILSHLRNRTDLNRVSSAKGAELRDG</sequence>
<dbReference type="GO" id="GO:0006352">
    <property type="term" value="P:DNA-templated transcription initiation"/>
    <property type="evidence" value="ECO:0007669"/>
    <property type="project" value="InterPro"/>
</dbReference>
<dbReference type="NCBIfam" id="TIGR02937">
    <property type="entry name" value="sigma70-ECF"/>
    <property type="match status" value="1"/>
</dbReference>
<dbReference type="InterPro" id="IPR014284">
    <property type="entry name" value="RNA_pol_sigma-70_dom"/>
</dbReference>
<evidence type="ECO:0000259" key="6">
    <source>
        <dbReference type="Pfam" id="PF04542"/>
    </source>
</evidence>
<evidence type="ECO:0000313" key="8">
    <source>
        <dbReference type="EMBL" id="TMR10359.1"/>
    </source>
</evidence>
<dbReference type="InterPro" id="IPR013249">
    <property type="entry name" value="RNA_pol_sigma70_r4_t2"/>
</dbReference>
<feature type="domain" description="RNA polymerase sigma factor 70 region 4 type 2" evidence="7">
    <location>
        <begin position="132"/>
        <end position="184"/>
    </location>
</feature>
<dbReference type="PANTHER" id="PTHR43133:SF50">
    <property type="entry name" value="ECF RNA POLYMERASE SIGMA FACTOR SIGM"/>
    <property type="match status" value="1"/>
</dbReference>
<keyword evidence="9" id="KW-1185">Reference proteome</keyword>
<dbReference type="GO" id="GO:0016987">
    <property type="term" value="F:sigma factor activity"/>
    <property type="evidence" value="ECO:0007669"/>
    <property type="project" value="UniProtKB-KW"/>
</dbReference>
<evidence type="ECO:0000256" key="2">
    <source>
        <dbReference type="ARBA" id="ARBA00023015"/>
    </source>
</evidence>
<dbReference type="Pfam" id="PF08281">
    <property type="entry name" value="Sigma70_r4_2"/>
    <property type="match status" value="1"/>
</dbReference>
<evidence type="ECO:0000259" key="7">
    <source>
        <dbReference type="Pfam" id="PF08281"/>
    </source>
</evidence>
<accession>A0A5S4F2X6</accession>
<protein>
    <submittedName>
        <fullName evidence="8">RNA polymerase sigma factor SigM</fullName>
    </submittedName>
</protein>
<dbReference type="InterPro" id="IPR036388">
    <property type="entry name" value="WH-like_DNA-bd_sf"/>
</dbReference>
<dbReference type="SUPFAM" id="SSF88659">
    <property type="entry name" value="Sigma3 and sigma4 domains of RNA polymerase sigma factors"/>
    <property type="match status" value="1"/>
</dbReference>
<name>A0A5S4F2X6_9ACTN</name>
<keyword evidence="2" id="KW-0805">Transcription regulation</keyword>
<dbReference type="NCBIfam" id="NF007225">
    <property type="entry name" value="PRK09643.1"/>
    <property type="match status" value="1"/>
</dbReference>
<gene>
    <name evidence="8" type="primary">sigM</name>
    <name evidence="8" type="ORF">ETD86_39885</name>
</gene>
<dbReference type="Gene3D" id="1.10.1740.10">
    <property type="match status" value="1"/>
</dbReference>
<dbReference type="InterPro" id="IPR039425">
    <property type="entry name" value="RNA_pol_sigma-70-like"/>
</dbReference>